<evidence type="ECO:0000259" key="7">
    <source>
        <dbReference type="PROSITE" id="PS50156"/>
    </source>
</evidence>
<proteinExistence type="predicted"/>
<dbReference type="InterPro" id="IPR004869">
    <property type="entry name" value="MMPL_dom"/>
</dbReference>
<evidence type="ECO:0000256" key="5">
    <source>
        <dbReference type="ARBA" id="ARBA00023136"/>
    </source>
</evidence>
<organism evidence="8 9">
    <name type="scientific">Candidatus Auribacter fodinae</name>
    <dbReference type="NCBI Taxonomy" id="2093366"/>
    <lineage>
        <taxon>Bacteria</taxon>
        <taxon>Pseudomonadati</taxon>
        <taxon>Candidatus Auribacterota</taxon>
        <taxon>Candidatus Auribacteria</taxon>
        <taxon>Candidatus Auribacterales</taxon>
        <taxon>Candidatus Auribacteraceae</taxon>
        <taxon>Candidatus Auribacter</taxon>
    </lineage>
</organism>
<feature type="transmembrane region" description="Helical" evidence="6">
    <location>
        <begin position="217"/>
        <end position="236"/>
    </location>
</feature>
<dbReference type="AlphaFoldDB" id="A0A3A4QVN5"/>
<keyword evidence="3 6" id="KW-0812">Transmembrane</keyword>
<keyword evidence="2" id="KW-1003">Cell membrane</keyword>
<feature type="transmembrane region" description="Helical" evidence="6">
    <location>
        <begin position="736"/>
        <end position="761"/>
    </location>
</feature>
<dbReference type="InterPro" id="IPR000731">
    <property type="entry name" value="SSD"/>
</dbReference>
<reference evidence="8 9" key="1">
    <citation type="journal article" date="2017" name="ISME J.">
        <title>Energy and carbon metabolisms in a deep terrestrial subsurface fluid microbial community.</title>
        <authorList>
            <person name="Momper L."/>
            <person name="Jungbluth S.P."/>
            <person name="Lee M.D."/>
            <person name="Amend J.P."/>
        </authorList>
    </citation>
    <scope>NUCLEOTIDE SEQUENCE [LARGE SCALE GENOMIC DNA]</scope>
    <source>
        <strain evidence="8">SURF_26</strain>
    </source>
</reference>
<dbReference type="EMBL" id="QZJZ01000074">
    <property type="protein sequence ID" value="RJP57824.1"/>
    <property type="molecule type" value="Genomic_DNA"/>
</dbReference>
<feature type="domain" description="SSD" evidence="7">
    <location>
        <begin position="238"/>
        <end position="368"/>
    </location>
</feature>
<dbReference type="InterPro" id="IPR050545">
    <property type="entry name" value="Mycobact_MmpL"/>
</dbReference>
<dbReference type="PANTHER" id="PTHR33406">
    <property type="entry name" value="MEMBRANE PROTEIN MJ1562-RELATED"/>
    <property type="match status" value="1"/>
</dbReference>
<sequence>MKKNLIDLVTSYPKLIIILSIAAAIGIGLFIPRIKIDTDPENMLSEDTFVRRFHHEVKQEFDLYDFLILGIVNDEDAHGIFNIDSLTKIYEITEKIKLIDGVIARNIISPSTTDSITQAGLGAVEFKWLMAQPPKTQEEALQIRDEAKNNPMLNNTLISEDGHALALYIPIKSKDMSYRISKEIQKIASGFSGNEQYHITGLPVAEDTFGVEMFRQMAISAPMAGLIIFIMLWMSFRKISVIIAPMVLAMMTVIITMGLLIGFGFTVHIMSSMIPIFLMPISVVDSVHILSEFYDHYPRTRDKRKTISQVMHHLFSPMLYTSLTTMAGFMSLALTPIPPVQVFGVFVSIGVGVAWLLTMTFIPAYTLLLPEKSLQNFGIREHEEENSVLAKFLKSVSSVSVRFSKLLIAFFGVLIVFSIIGIMKININDNPVKWFRPDHPIRVADVVLNEHFGGTYTAYLVLKGAQEETFKQPEMLNYISALDDYLVQKGDVGKATTLADVVKKIYSELLEGNPDYYRIPDSPEAVAQCLISFQNSHKPDDLWHLTTPDYNKVNIWIQLKSGDNQDMERVVGQVEEYIKQNQPPIPFEFDWAGLTFINTVWQDRMVGGMLNSLLGSFVMVFVMMAFLFRSALWGFLAMVPLSITIALIYGLIGWIGKDYDMPTAVLSSLTLGLSVDFAIHFLERTREIHKKFGSWMETNRELFGSSGRAISRNALVIAIGFTPLMLAPLVPYKTVGFFMMAIMFCSAFVTLFALPALITVLQKRLFVAENKGILCKWCSCFVMLAVAVFGIAYTTFYWNPFKFVSMVIVLILAITCRILSQRKACKISTESEEKKGIVS</sequence>
<feature type="transmembrane region" description="Helical" evidence="6">
    <location>
        <begin position="710"/>
        <end position="730"/>
    </location>
</feature>
<feature type="transmembrane region" description="Helical" evidence="6">
    <location>
        <begin position="314"/>
        <end position="337"/>
    </location>
</feature>
<dbReference type="Proteomes" id="UP000266426">
    <property type="component" value="Unassembled WGS sequence"/>
</dbReference>
<dbReference type="PROSITE" id="PS50156">
    <property type="entry name" value="SSD"/>
    <property type="match status" value="1"/>
</dbReference>
<gene>
    <name evidence="8" type="ORF">C4541_09540</name>
</gene>
<feature type="transmembrane region" description="Helical" evidence="6">
    <location>
        <begin position="343"/>
        <end position="368"/>
    </location>
</feature>
<dbReference type="SUPFAM" id="SSF82866">
    <property type="entry name" value="Multidrug efflux transporter AcrB transmembrane domain"/>
    <property type="match status" value="2"/>
</dbReference>
<feature type="transmembrane region" description="Helical" evidence="6">
    <location>
        <begin position="773"/>
        <end position="797"/>
    </location>
</feature>
<evidence type="ECO:0000256" key="1">
    <source>
        <dbReference type="ARBA" id="ARBA00004651"/>
    </source>
</evidence>
<comment type="caution">
    <text evidence="8">The sequence shown here is derived from an EMBL/GenBank/DDBJ whole genome shotgun (WGS) entry which is preliminary data.</text>
</comment>
<feature type="transmembrane region" description="Helical" evidence="6">
    <location>
        <begin position="273"/>
        <end position="294"/>
    </location>
</feature>
<name>A0A3A4QVN5_9BACT</name>
<evidence type="ECO:0000313" key="8">
    <source>
        <dbReference type="EMBL" id="RJP57824.1"/>
    </source>
</evidence>
<dbReference type="GO" id="GO:0005886">
    <property type="term" value="C:plasma membrane"/>
    <property type="evidence" value="ECO:0007669"/>
    <property type="project" value="UniProtKB-SubCell"/>
</dbReference>
<feature type="transmembrane region" description="Helical" evidence="6">
    <location>
        <begin position="803"/>
        <end position="820"/>
    </location>
</feature>
<feature type="transmembrane region" description="Helical" evidence="6">
    <location>
        <begin position="609"/>
        <end position="628"/>
    </location>
</feature>
<dbReference type="PANTHER" id="PTHR33406:SF13">
    <property type="entry name" value="MEMBRANE PROTEIN YDFJ"/>
    <property type="match status" value="1"/>
</dbReference>
<comment type="subcellular location">
    <subcellularLocation>
        <location evidence="1">Cell membrane</location>
        <topology evidence="1">Multi-pass membrane protein</topology>
    </subcellularLocation>
</comment>
<feature type="transmembrane region" description="Helical" evidence="6">
    <location>
        <begin position="635"/>
        <end position="655"/>
    </location>
</feature>
<dbReference type="Pfam" id="PF03176">
    <property type="entry name" value="MMPL"/>
    <property type="match status" value="2"/>
</dbReference>
<evidence type="ECO:0000256" key="6">
    <source>
        <dbReference type="SAM" id="Phobius"/>
    </source>
</evidence>
<evidence type="ECO:0000256" key="2">
    <source>
        <dbReference type="ARBA" id="ARBA00022475"/>
    </source>
</evidence>
<feature type="transmembrane region" description="Helical" evidence="6">
    <location>
        <begin position="243"/>
        <end position="267"/>
    </location>
</feature>
<feature type="transmembrane region" description="Helical" evidence="6">
    <location>
        <begin position="12"/>
        <end position="31"/>
    </location>
</feature>
<accession>A0A3A4QVN5</accession>
<keyword evidence="5 6" id="KW-0472">Membrane</keyword>
<keyword evidence="4 6" id="KW-1133">Transmembrane helix</keyword>
<protein>
    <submittedName>
        <fullName evidence="8">RND transporter</fullName>
    </submittedName>
</protein>
<evidence type="ECO:0000313" key="9">
    <source>
        <dbReference type="Proteomes" id="UP000266426"/>
    </source>
</evidence>
<feature type="transmembrane region" description="Helical" evidence="6">
    <location>
        <begin position="406"/>
        <end position="427"/>
    </location>
</feature>
<evidence type="ECO:0000256" key="4">
    <source>
        <dbReference type="ARBA" id="ARBA00022989"/>
    </source>
</evidence>
<dbReference type="Gene3D" id="1.20.1640.10">
    <property type="entry name" value="Multidrug efflux transporter AcrB transmembrane domain"/>
    <property type="match status" value="2"/>
</dbReference>
<evidence type="ECO:0000256" key="3">
    <source>
        <dbReference type="ARBA" id="ARBA00022692"/>
    </source>
</evidence>